<dbReference type="InterPro" id="IPR037104">
    <property type="entry name" value="Annexin_sf"/>
</dbReference>
<sequence>CLMSALSIKPCVVFKLPDFPHSPVLGCGLGTDEDTLIEILASRNNREIREIKKAYKDEFKKDLESDITSDTKGDFRNALLALAKVHPCVTTYVHSYRHCDSRACLSAFFEKSVFDQYSKYSKVDVGKAIDLELKGDIENCLVAVVKCAGSKPAYFAEKLNLAMKGSGCREKILTRILVSRSEVDLVQIKQEYKKKYGKTLYKDILVGSDQWWERLITTLKLHEARIGTFFFIGEVHQRETDNTKISLCSQCPYISNNLQCCTK</sequence>
<comment type="domain">
    <text evidence="4">A pair of annexin repeats may form one binding site for calcium and phospholipid.</text>
</comment>
<keyword evidence="4" id="KW-0111">Calcium/phospholipid-binding</keyword>
<dbReference type="FunFam" id="1.10.220.10:FF:000003">
    <property type="entry name" value="Annexin"/>
    <property type="match status" value="1"/>
</dbReference>
<accession>A0A8B9JC94</accession>
<dbReference type="GO" id="GO:0005737">
    <property type="term" value="C:cytoplasm"/>
    <property type="evidence" value="ECO:0007669"/>
    <property type="project" value="TreeGrafter"/>
</dbReference>
<dbReference type="FunFam" id="1.10.220.10:FF:000001">
    <property type="entry name" value="Annexin"/>
    <property type="match status" value="1"/>
</dbReference>
<dbReference type="GO" id="GO:0006909">
    <property type="term" value="P:phagocytosis"/>
    <property type="evidence" value="ECO:0007669"/>
    <property type="project" value="TreeGrafter"/>
</dbReference>
<dbReference type="InterPro" id="IPR018252">
    <property type="entry name" value="Annexin_repeat_CS"/>
</dbReference>
<keyword evidence="4" id="KW-0106">Calcium</keyword>
<dbReference type="Ensembl" id="ENSAMXT00005020012.1">
    <property type="protein sequence ID" value="ENSAMXP00005018104.1"/>
    <property type="gene ID" value="ENSAMXG00005009437.1"/>
</dbReference>
<dbReference type="GO" id="GO:0071385">
    <property type="term" value="P:cellular response to glucocorticoid stimulus"/>
    <property type="evidence" value="ECO:0007669"/>
    <property type="project" value="TreeGrafter"/>
</dbReference>
<evidence type="ECO:0000256" key="2">
    <source>
        <dbReference type="ARBA" id="ARBA00022737"/>
    </source>
</evidence>
<dbReference type="GO" id="GO:0005544">
    <property type="term" value="F:calcium-dependent phospholipid binding"/>
    <property type="evidence" value="ECO:0007669"/>
    <property type="project" value="UniProtKB-KW"/>
</dbReference>
<keyword evidence="3 4" id="KW-0041">Annexin</keyword>
<evidence type="ECO:0000313" key="5">
    <source>
        <dbReference type="Ensembl" id="ENSAMXP00005018104.1"/>
    </source>
</evidence>
<dbReference type="GO" id="GO:0012506">
    <property type="term" value="C:vesicle membrane"/>
    <property type="evidence" value="ECO:0007669"/>
    <property type="project" value="TreeGrafter"/>
</dbReference>
<dbReference type="SMART" id="SM00335">
    <property type="entry name" value="ANX"/>
    <property type="match status" value="2"/>
</dbReference>
<dbReference type="GO" id="GO:0005509">
    <property type="term" value="F:calcium ion binding"/>
    <property type="evidence" value="ECO:0007669"/>
    <property type="project" value="InterPro"/>
</dbReference>
<dbReference type="PROSITE" id="PS00223">
    <property type="entry name" value="ANNEXIN_1"/>
    <property type="match status" value="1"/>
</dbReference>
<evidence type="ECO:0000256" key="3">
    <source>
        <dbReference type="ARBA" id="ARBA00023216"/>
    </source>
</evidence>
<dbReference type="Gene3D" id="1.10.220.10">
    <property type="entry name" value="Annexin"/>
    <property type="match status" value="3"/>
</dbReference>
<proteinExistence type="inferred from homology"/>
<dbReference type="GO" id="GO:0007165">
    <property type="term" value="P:signal transduction"/>
    <property type="evidence" value="ECO:0007669"/>
    <property type="project" value="TreeGrafter"/>
</dbReference>
<dbReference type="GO" id="GO:0005886">
    <property type="term" value="C:plasma membrane"/>
    <property type="evidence" value="ECO:0007669"/>
    <property type="project" value="TreeGrafter"/>
</dbReference>
<evidence type="ECO:0000256" key="1">
    <source>
        <dbReference type="ARBA" id="ARBA00007831"/>
    </source>
</evidence>
<comment type="similarity">
    <text evidence="1 4">Belongs to the annexin family.</text>
</comment>
<dbReference type="Proteomes" id="UP000694621">
    <property type="component" value="Unplaced"/>
</dbReference>
<name>A0A8B9JC94_ASTMX</name>
<dbReference type="InterPro" id="IPR001464">
    <property type="entry name" value="Annexin"/>
</dbReference>
<reference evidence="5" key="1">
    <citation type="submission" date="2025-08" db="UniProtKB">
        <authorList>
            <consortium name="Ensembl"/>
        </authorList>
    </citation>
    <scope>IDENTIFICATION</scope>
</reference>
<dbReference type="PANTHER" id="PTHR10502">
    <property type="entry name" value="ANNEXIN"/>
    <property type="match status" value="1"/>
</dbReference>
<dbReference type="GO" id="GO:0001786">
    <property type="term" value="F:phosphatidylserine binding"/>
    <property type="evidence" value="ECO:0007669"/>
    <property type="project" value="TreeGrafter"/>
</dbReference>
<dbReference type="AlphaFoldDB" id="A0A8B9JC94"/>
<dbReference type="InterPro" id="IPR018502">
    <property type="entry name" value="Annexin_repeat"/>
</dbReference>
<dbReference type="PANTHER" id="PTHR10502:SF17">
    <property type="entry name" value="ANNEXIN A1"/>
    <property type="match status" value="1"/>
</dbReference>
<dbReference type="SUPFAM" id="SSF47874">
    <property type="entry name" value="Annexin"/>
    <property type="match status" value="1"/>
</dbReference>
<evidence type="ECO:0000313" key="6">
    <source>
        <dbReference type="Proteomes" id="UP000694621"/>
    </source>
</evidence>
<protein>
    <recommendedName>
        <fullName evidence="4">Annexin</fullName>
    </recommendedName>
</protein>
<evidence type="ECO:0000256" key="4">
    <source>
        <dbReference type="RuleBase" id="RU003540"/>
    </source>
</evidence>
<dbReference type="PROSITE" id="PS51897">
    <property type="entry name" value="ANNEXIN_2"/>
    <property type="match status" value="2"/>
</dbReference>
<dbReference type="PRINTS" id="PR00196">
    <property type="entry name" value="ANNEXIN"/>
</dbReference>
<keyword evidence="2 4" id="KW-0677">Repeat</keyword>
<dbReference type="Pfam" id="PF00191">
    <property type="entry name" value="Annexin"/>
    <property type="match status" value="2"/>
</dbReference>
<organism evidence="5 6">
    <name type="scientific">Astyanax mexicanus</name>
    <name type="common">Blind cave fish</name>
    <name type="synonym">Astyanax fasciatus mexicanus</name>
    <dbReference type="NCBI Taxonomy" id="7994"/>
    <lineage>
        <taxon>Eukaryota</taxon>
        <taxon>Metazoa</taxon>
        <taxon>Chordata</taxon>
        <taxon>Craniata</taxon>
        <taxon>Vertebrata</taxon>
        <taxon>Euteleostomi</taxon>
        <taxon>Actinopterygii</taxon>
        <taxon>Neopterygii</taxon>
        <taxon>Teleostei</taxon>
        <taxon>Ostariophysi</taxon>
        <taxon>Characiformes</taxon>
        <taxon>Characoidei</taxon>
        <taxon>Acestrorhamphidae</taxon>
        <taxon>Acestrorhamphinae</taxon>
        <taxon>Astyanax</taxon>
    </lineage>
</organism>
<dbReference type="GO" id="GO:0005634">
    <property type="term" value="C:nucleus"/>
    <property type="evidence" value="ECO:0007669"/>
    <property type="project" value="TreeGrafter"/>
</dbReference>